<organism evidence="7 8">
    <name type="scientific">Eptatretus burgeri</name>
    <name type="common">Inshore hagfish</name>
    <dbReference type="NCBI Taxonomy" id="7764"/>
    <lineage>
        <taxon>Eukaryota</taxon>
        <taxon>Metazoa</taxon>
        <taxon>Chordata</taxon>
        <taxon>Craniata</taxon>
        <taxon>Vertebrata</taxon>
        <taxon>Cyclostomata</taxon>
        <taxon>Myxini</taxon>
        <taxon>Myxiniformes</taxon>
        <taxon>Myxinidae</taxon>
        <taxon>Eptatretinae</taxon>
        <taxon>Eptatretus</taxon>
    </lineage>
</organism>
<evidence type="ECO:0000256" key="2">
    <source>
        <dbReference type="ARBA" id="ARBA00022692"/>
    </source>
</evidence>
<dbReference type="PANTHER" id="PTHR10687:SF2">
    <property type="entry name" value="SECRETORY CARRIER-ASSOCIATED MEMBRANE PROTEIN"/>
    <property type="match status" value="1"/>
</dbReference>
<accession>A0A8C4R9T5</accession>
<feature type="coiled-coil region" evidence="6">
    <location>
        <begin position="139"/>
        <end position="166"/>
    </location>
</feature>
<keyword evidence="2 5" id="KW-0812">Transmembrane</keyword>
<dbReference type="GO" id="GO:0055038">
    <property type="term" value="C:recycling endosome membrane"/>
    <property type="evidence" value="ECO:0007669"/>
    <property type="project" value="TreeGrafter"/>
</dbReference>
<dbReference type="Pfam" id="PF04144">
    <property type="entry name" value="SCAMP"/>
    <property type="match status" value="1"/>
</dbReference>
<evidence type="ECO:0000256" key="5">
    <source>
        <dbReference type="RuleBase" id="RU363122"/>
    </source>
</evidence>
<dbReference type="InterPro" id="IPR007273">
    <property type="entry name" value="SCAMP"/>
</dbReference>
<feature type="transmembrane region" description="Helical" evidence="5">
    <location>
        <begin position="271"/>
        <end position="294"/>
    </location>
</feature>
<evidence type="ECO:0000256" key="6">
    <source>
        <dbReference type="SAM" id="Coils"/>
    </source>
</evidence>
<protein>
    <recommendedName>
        <fullName evidence="5">Secretory carrier-associated membrane protein</fullName>
        <shortName evidence="5">Secretory carrier membrane protein</shortName>
    </recommendedName>
</protein>
<evidence type="ECO:0000313" key="8">
    <source>
        <dbReference type="Proteomes" id="UP000694388"/>
    </source>
</evidence>
<keyword evidence="6" id="KW-0175">Coiled coil</keyword>
<dbReference type="Ensembl" id="ENSEBUT00000027927.1">
    <property type="protein sequence ID" value="ENSEBUP00000027351.1"/>
    <property type="gene ID" value="ENSEBUG00000016759.1"/>
</dbReference>
<keyword evidence="5" id="KW-0813">Transport</keyword>
<proteinExistence type="inferred from homology"/>
<dbReference type="GO" id="GO:0032588">
    <property type="term" value="C:trans-Golgi network membrane"/>
    <property type="evidence" value="ECO:0007669"/>
    <property type="project" value="TreeGrafter"/>
</dbReference>
<sequence length="388" mass="43279">MKKRKGCGRRRRRGRRSSSPFRICKVRHLGRILSFFFLSGSFCQPVGYSLSVSMADLDSNPFADPNDVNPFQDPSVTQAGRNVQPSLAEYTPFAHPTHTGENVPPTQTPPAYQPAVMQPTVEPPAYTQQGYGTEASAAQSELLRRQEELERKAAELDRREREMQGIAAGTAGSKNWPPLPSWFPLGPCFYQDITIEIPVQFQKVVKMLYYLWIVHAATLCLNVLGCLAWFCVDSTRGVDFGLSILWFIIFTPCSYLCWFRPAYKAFKSDSSFNFFAFFFIFFSQFVIHVMQSIGIPNWGNCGWIASLAALNRNIVVGILLMFLAACFTASAVLAAILIKKVHSLYRTTSASFEKAQQEFASGVMSNRTVQTATVNAASGMSQSAFKPN</sequence>
<keyword evidence="3 5" id="KW-1133">Transmembrane helix</keyword>
<evidence type="ECO:0000313" key="7">
    <source>
        <dbReference type="Ensembl" id="ENSEBUP00000027351.1"/>
    </source>
</evidence>
<reference evidence="7" key="1">
    <citation type="submission" date="2025-05" db="UniProtKB">
        <authorList>
            <consortium name="Ensembl"/>
        </authorList>
    </citation>
    <scope>IDENTIFICATION</scope>
</reference>
<comment type="subcellular location">
    <subcellularLocation>
        <location evidence="1 5">Membrane</location>
        <topology evidence="1 5">Multi-pass membrane protein</topology>
    </subcellularLocation>
</comment>
<dbReference type="GO" id="GO:0015031">
    <property type="term" value="P:protein transport"/>
    <property type="evidence" value="ECO:0007669"/>
    <property type="project" value="InterPro"/>
</dbReference>
<feature type="transmembrane region" description="Helical" evidence="5">
    <location>
        <begin position="314"/>
        <end position="338"/>
    </location>
</feature>
<name>A0A8C4R9T5_EPTBU</name>
<comment type="similarity">
    <text evidence="5">Belongs to the SCAMP family.</text>
</comment>
<evidence type="ECO:0000256" key="1">
    <source>
        <dbReference type="ARBA" id="ARBA00004141"/>
    </source>
</evidence>
<keyword evidence="8" id="KW-1185">Reference proteome</keyword>
<evidence type="ECO:0000256" key="4">
    <source>
        <dbReference type="ARBA" id="ARBA00023136"/>
    </source>
</evidence>
<dbReference type="Proteomes" id="UP000694388">
    <property type="component" value="Unplaced"/>
</dbReference>
<dbReference type="Ensembl" id="ENSEBUT00000027922.1">
    <property type="protein sequence ID" value="ENSEBUP00000027346.1"/>
    <property type="gene ID" value="ENSEBUG00000016759.1"/>
</dbReference>
<dbReference type="PANTHER" id="PTHR10687">
    <property type="entry name" value="SECRETORY CARRIER-ASSOCIATED MEMBRANE PROTEIN SCAMP"/>
    <property type="match status" value="1"/>
</dbReference>
<dbReference type="GeneTree" id="ENSGT00940000157310"/>
<keyword evidence="4 5" id="KW-0472">Membrane</keyword>
<evidence type="ECO:0000256" key="3">
    <source>
        <dbReference type="ARBA" id="ARBA00022989"/>
    </source>
</evidence>
<feature type="transmembrane region" description="Helical" evidence="5">
    <location>
        <begin position="208"/>
        <end position="230"/>
    </location>
</feature>
<dbReference type="OMA" id="FAYYVFL"/>
<dbReference type="AlphaFoldDB" id="A0A8C4R9T5"/>
<feature type="transmembrane region" description="Helical" evidence="5">
    <location>
        <begin position="242"/>
        <end position="259"/>
    </location>
</feature>